<evidence type="ECO:0000313" key="3">
    <source>
        <dbReference type="Proteomes" id="UP000075531"/>
    </source>
</evidence>
<gene>
    <name evidence="2" type="ORF">CLTEP_27560</name>
</gene>
<dbReference type="EMBL" id="LTBA01000097">
    <property type="protein sequence ID" value="KYH28620.1"/>
    <property type="molecule type" value="Genomic_DNA"/>
</dbReference>
<feature type="coiled-coil region" evidence="1">
    <location>
        <begin position="53"/>
        <end position="98"/>
    </location>
</feature>
<evidence type="ECO:0008006" key="4">
    <source>
        <dbReference type="Google" id="ProtNLM"/>
    </source>
</evidence>
<name>A0A151AM63_9CLOT</name>
<comment type="caution">
    <text evidence="2">The sequence shown here is derived from an EMBL/GenBank/DDBJ whole genome shotgun (WGS) entry which is preliminary data.</text>
</comment>
<protein>
    <recommendedName>
        <fullName evidence="4">Transposase</fullName>
    </recommendedName>
</protein>
<dbReference type="PATRIC" id="fig|1121338.3.peg.2900"/>
<keyword evidence="3" id="KW-1185">Reference proteome</keyword>
<dbReference type="AlphaFoldDB" id="A0A151AM63"/>
<keyword evidence="1" id="KW-0175">Coiled coil</keyword>
<proteinExistence type="predicted"/>
<accession>A0A151AM63</accession>
<organism evidence="2 3">
    <name type="scientific">Clostridium tepidiprofundi DSM 19306</name>
    <dbReference type="NCBI Taxonomy" id="1121338"/>
    <lineage>
        <taxon>Bacteria</taxon>
        <taxon>Bacillati</taxon>
        <taxon>Bacillota</taxon>
        <taxon>Clostridia</taxon>
        <taxon>Eubacteriales</taxon>
        <taxon>Clostridiaceae</taxon>
        <taxon>Clostridium</taxon>
    </lineage>
</organism>
<evidence type="ECO:0000313" key="2">
    <source>
        <dbReference type="EMBL" id="KYH28620.1"/>
    </source>
</evidence>
<dbReference type="STRING" id="1121338.CLTEP_27560"/>
<reference evidence="2 3" key="1">
    <citation type="submission" date="2016-02" db="EMBL/GenBank/DDBJ databases">
        <title>Genome sequence of Clostridium tepidiprofundi DSM 19306.</title>
        <authorList>
            <person name="Poehlein A."/>
            <person name="Daniel R."/>
        </authorList>
    </citation>
    <scope>NUCLEOTIDE SEQUENCE [LARGE SCALE GENOMIC DNA]</scope>
    <source>
        <strain evidence="2 3">DSM 19306</strain>
    </source>
</reference>
<dbReference type="Proteomes" id="UP000075531">
    <property type="component" value="Unassembled WGS sequence"/>
</dbReference>
<sequence>MKTTMRAILINLNDKQKSIIDNMMLVFCTAIRFSFKRLLEGEIKKGELEKIVAHKYNLNIRQAKDAVESARQTIVSQRELLKENRDNYKKKVNVIEKQLKNDKLSQNKRNALKSKLDKRKRRLAYFQKHIDNKTILPITFGTKKMFIKRCKGLISNEEWKNCRNNRLYSRGDKTKKGNPNLRVVINSGMSFLEISILEKTKL</sequence>
<dbReference type="RefSeq" id="WP_066827623.1">
    <property type="nucleotide sequence ID" value="NZ_LTBA01000097.1"/>
</dbReference>
<evidence type="ECO:0000256" key="1">
    <source>
        <dbReference type="SAM" id="Coils"/>
    </source>
</evidence>